<evidence type="ECO:0000256" key="4">
    <source>
        <dbReference type="ARBA" id="ARBA00023186"/>
    </source>
</evidence>
<keyword evidence="3" id="KW-0963">Cytoplasm</keyword>
<dbReference type="AlphaFoldDB" id="A0A0H5RUZ6"/>
<evidence type="ECO:0000256" key="1">
    <source>
        <dbReference type="ARBA" id="ARBA00004496"/>
    </source>
</evidence>
<comment type="subcellular location">
    <subcellularLocation>
        <location evidence="1">Cytoplasm</location>
    </subcellularLocation>
</comment>
<dbReference type="EMBL" id="CWKH01000002">
    <property type="protein sequence ID" value="CRZ17753.1"/>
    <property type="molecule type" value="Genomic_DNA"/>
</dbReference>
<gene>
    <name evidence="5" type="ORF">BN2156_04645</name>
</gene>
<evidence type="ECO:0000313" key="5">
    <source>
        <dbReference type="EMBL" id="CRZ17753.1"/>
    </source>
</evidence>
<evidence type="ECO:0000256" key="3">
    <source>
        <dbReference type="ARBA" id="ARBA00022490"/>
    </source>
</evidence>
<reference evidence="6" key="1">
    <citation type="submission" date="2015-07" db="EMBL/GenBank/DDBJ databases">
        <authorList>
            <person name="Urmite Genomes"/>
        </authorList>
    </citation>
    <scope>NUCLEOTIDE SEQUENCE [LARGE SCALE GENOMIC DNA]</scope>
    <source>
        <strain evidence="6">type strain: ATCC 49404</strain>
    </source>
</reference>
<keyword evidence="4" id="KW-0143">Chaperone</keyword>
<dbReference type="InterPro" id="IPR025734">
    <property type="entry name" value="EspG"/>
</dbReference>
<accession>A0A0H5RUZ6</accession>
<protein>
    <submittedName>
        <fullName evidence="5">DNA-binding protein</fullName>
    </submittedName>
</protein>
<evidence type="ECO:0000256" key="2">
    <source>
        <dbReference type="ARBA" id="ARBA00006411"/>
    </source>
</evidence>
<evidence type="ECO:0000313" key="6">
    <source>
        <dbReference type="Proteomes" id="UP000199147"/>
    </source>
</evidence>
<keyword evidence="5" id="KW-0238">DNA-binding</keyword>
<dbReference type="Proteomes" id="UP000199147">
    <property type="component" value="Unassembled WGS sequence"/>
</dbReference>
<keyword evidence="6" id="KW-1185">Reference proteome</keyword>
<organism evidence="5 6">
    <name type="scientific">Mycolicibacterium neworleansense</name>
    <dbReference type="NCBI Taxonomy" id="146018"/>
    <lineage>
        <taxon>Bacteria</taxon>
        <taxon>Bacillati</taxon>
        <taxon>Actinomycetota</taxon>
        <taxon>Actinomycetes</taxon>
        <taxon>Mycobacteriales</taxon>
        <taxon>Mycobacteriaceae</taxon>
        <taxon>Mycolicibacterium</taxon>
    </lineage>
</organism>
<dbReference type="OrthoDB" id="3681944at2"/>
<sequence length="270" mass="28497">MTTSLTPQFVVTDDELHVLASCLGVQALPLVLDLRQRHPTGTARTEAVRHATRSLTERGLLSAGEVGTELAAVVQSLQRPDRELAMRLVTPDGLARVTVVRYGAQCISACRVGDDITLELIDDGANLSSAAGALLRRLPASAPAEISPVGAPLDDVSQALSDTHDATVLSDRIRALGADPRSAMTLGSALAARLAFAEIVYYALDDDVDRISRSAGAVGVFYTKRGRIVGATSASPSGQLWTTLKPGSDHTIKQAIGQLVELSGYRWGDC</sequence>
<dbReference type="STRING" id="146018.BN2156_04645"/>
<name>A0A0H5RUZ6_9MYCO</name>
<proteinExistence type="inferred from homology"/>
<comment type="similarity">
    <text evidence="2">Belongs to the EspG family.</text>
</comment>
<dbReference type="GO" id="GO:0005737">
    <property type="term" value="C:cytoplasm"/>
    <property type="evidence" value="ECO:0007669"/>
    <property type="project" value="UniProtKB-SubCell"/>
</dbReference>
<dbReference type="Pfam" id="PF14011">
    <property type="entry name" value="ESX-1_EspG"/>
    <property type="match status" value="1"/>
</dbReference>
<dbReference type="GO" id="GO:0003677">
    <property type="term" value="F:DNA binding"/>
    <property type="evidence" value="ECO:0007669"/>
    <property type="project" value="UniProtKB-KW"/>
</dbReference>
<dbReference type="RefSeq" id="WP_090517192.1">
    <property type="nucleotide sequence ID" value="NZ_CWKH01000002.1"/>
</dbReference>